<dbReference type="Pfam" id="PF13690">
    <property type="entry name" value="CheX"/>
    <property type="match status" value="1"/>
</dbReference>
<sequence>MIDIDAVFEFLRDSTKMVIKTIAMVDATPGDIVPSDKNELVSYVSGNVGITGEMKISITVSFSKEAITKIYRTVFPDDASEVTIFHMGDLVGEVTNMINGNMRRHLSENNMKFDSSIPTVVVGSQQIYHPAGTISKVIPFDLDGDYMFLEVGIKAF</sequence>
<dbReference type="AlphaFoldDB" id="A0A0F9JSB3"/>
<reference evidence="3" key="1">
    <citation type="journal article" date="2015" name="Nature">
        <title>Complex archaea that bridge the gap between prokaryotes and eukaryotes.</title>
        <authorList>
            <person name="Spang A."/>
            <person name="Saw J.H."/>
            <person name="Jorgensen S.L."/>
            <person name="Zaremba-Niedzwiedzka K."/>
            <person name="Martijn J."/>
            <person name="Lind A.E."/>
            <person name="van Eijk R."/>
            <person name="Schleper C."/>
            <person name="Guy L."/>
            <person name="Ettema T.J."/>
        </authorList>
    </citation>
    <scope>NUCLEOTIDE SEQUENCE</scope>
</reference>
<dbReference type="EMBL" id="LAZR01015533">
    <property type="protein sequence ID" value="KKM09145.1"/>
    <property type="molecule type" value="Genomic_DNA"/>
</dbReference>
<dbReference type="SUPFAM" id="SSF103039">
    <property type="entry name" value="CheC-like"/>
    <property type="match status" value="1"/>
</dbReference>
<dbReference type="PANTHER" id="PTHR39452:SF1">
    <property type="entry name" value="CHEY-P PHOSPHATASE CHEX"/>
    <property type="match status" value="1"/>
</dbReference>
<dbReference type="InterPro" id="IPR028051">
    <property type="entry name" value="CheX-like_dom"/>
</dbReference>
<dbReference type="Gene3D" id="3.40.1550.10">
    <property type="entry name" value="CheC-like"/>
    <property type="match status" value="1"/>
</dbReference>
<dbReference type="InterPro" id="IPR038756">
    <property type="entry name" value="CheX-like"/>
</dbReference>
<accession>A0A0F9JSB3</accession>
<dbReference type="PANTHER" id="PTHR39452">
    <property type="entry name" value="CHEY-P PHOSPHATASE CHEX"/>
    <property type="match status" value="1"/>
</dbReference>
<dbReference type="InterPro" id="IPR028976">
    <property type="entry name" value="CheC-like_sf"/>
</dbReference>
<proteinExistence type="predicted"/>
<feature type="domain" description="Chemotaxis phosphatase CheX-like" evidence="2">
    <location>
        <begin position="44"/>
        <end position="140"/>
    </location>
</feature>
<evidence type="ECO:0000313" key="3">
    <source>
        <dbReference type="EMBL" id="KKM09145.1"/>
    </source>
</evidence>
<dbReference type="CDD" id="cd17906">
    <property type="entry name" value="CheX"/>
    <property type="match status" value="1"/>
</dbReference>
<keyword evidence="1" id="KW-0145">Chemotaxis</keyword>
<comment type="caution">
    <text evidence="3">The sequence shown here is derived from an EMBL/GenBank/DDBJ whole genome shotgun (WGS) entry which is preliminary data.</text>
</comment>
<evidence type="ECO:0000259" key="2">
    <source>
        <dbReference type="Pfam" id="PF13690"/>
    </source>
</evidence>
<gene>
    <name evidence="3" type="ORF">LCGC14_1723130</name>
</gene>
<name>A0A0F9JSB3_9ZZZZ</name>
<protein>
    <recommendedName>
        <fullName evidence="2">Chemotaxis phosphatase CheX-like domain-containing protein</fullName>
    </recommendedName>
</protein>
<dbReference type="GO" id="GO:0006935">
    <property type="term" value="P:chemotaxis"/>
    <property type="evidence" value="ECO:0007669"/>
    <property type="project" value="UniProtKB-KW"/>
</dbReference>
<evidence type="ECO:0000256" key="1">
    <source>
        <dbReference type="ARBA" id="ARBA00022500"/>
    </source>
</evidence>
<organism evidence="3">
    <name type="scientific">marine sediment metagenome</name>
    <dbReference type="NCBI Taxonomy" id="412755"/>
    <lineage>
        <taxon>unclassified sequences</taxon>
        <taxon>metagenomes</taxon>
        <taxon>ecological metagenomes</taxon>
    </lineage>
</organism>